<dbReference type="EMBL" id="JANBUM010000113">
    <property type="protein sequence ID" value="KAJ2784453.1"/>
    <property type="molecule type" value="Genomic_DNA"/>
</dbReference>
<dbReference type="AlphaFoldDB" id="A0A9W8HLM0"/>
<evidence type="ECO:0000313" key="1">
    <source>
        <dbReference type="EMBL" id="KAJ2784453.1"/>
    </source>
</evidence>
<keyword evidence="2" id="KW-1185">Reference proteome</keyword>
<dbReference type="CDD" id="cd06464">
    <property type="entry name" value="ACD_sHsps-like"/>
    <property type="match status" value="1"/>
</dbReference>
<proteinExistence type="predicted"/>
<sequence>MSRRVTNFDYEIYSADSGFQSVRASTLPGRMAGQDSPWCTGSFARFHGHPFGAHTLDHATHFQPFYHGGPRRPPMPSIMDTGFFAPPPLPPLPSAGAADERPQVEELADRRVVRLRNAVFRDARPSVQVKGGVLRVAAVAARETGGLQEDCRFEYSTTLGPAYDVRRITASRSGDTLTLTIPRRK</sequence>
<dbReference type="Proteomes" id="UP001140172">
    <property type="component" value="Unassembled WGS sequence"/>
</dbReference>
<accession>A0A9W8HLM0</accession>
<comment type="caution">
    <text evidence="1">The sequence shown here is derived from an EMBL/GenBank/DDBJ whole genome shotgun (WGS) entry which is preliminary data.</text>
</comment>
<organism evidence="1 2">
    <name type="scientific">Coemansia interrupta</name>
    <dbReference type="NCBI Taxonomy" id="1126814"/>
    <lineage>
        <taxon>Eukaryota</taxon>
        <taxon>Fungi</taxon>
        <taxon>Fungi incertae sedis</taxon>
        <taxon>Zoopagomycota</taxon>
        <taxon>Kickxellomycotina</taxon>
        <taxon>Kickxellomycetes</taxon>
        <taxon>Kickxellales</taxon>
        <taxon>Kickxellaceae</taxon>
        <taxon>Coemansia</taxon>
    </lineage>
</organism>
<dbReference type="OrthoDB" id="5511210at2759"/>
<protein>
    <recommendedName>
        <fullName evidence="3">SHSP domain-containing protein</fullName>
    </recommendedName>
</protein>
<reference evidence="1" key="1">
    <citation type="submission" date="2022-07" db="EMBL/GenBank/DDBJ databases">
        <title>Phylogenomic reconstructions and comparative analyses of Kickxellomycotina fungi.</title>
        <authorList>
            <person name="Reynolds N.K."/>
            <person name="Stajich J.E."/>
            <person name="Barry K."/>
            <person name="Grigoriev I.V."/>
            <person name="Crous P."/>
            <person name="Smith M.E."/>
        </authorList>
    </citation>
    <scope>NUCLEOTIDE SEQUENCE</scope>
    <source>
        <strain evidence="1">BCRC 34489</strain>
    </source>
</reference>
<gene>
    <name evidence="1" type="ORF">GGI15_002254</name>
</gene>
<name>A0A9W8HLM0_9FUNG</name>
<evidence type="ECO:0000313" key="2">
    <source>
        <dbReference type="Proteomes" id="UP001140172"/>
    </source>
</evidence>
<evidence type="ECO:0008006" key="3">
    <source>
        <dbReference type="Google" id="ProtNLM"/>
    </source>
</evidence>